<dbReference type="Gene3D" id="3.20.110.10">
    <property type="entry name" value="Glycoside hydrolase 38, N terminal domain"/>
    <property type="match status" value="1"/>
</dbReference>
<evidence type="ECO:0000313" key="5">
    <source>
        <dbReference type="Proteomes" id="UP001180825"/>
    </source>
</evidence>
<evidence type="ECO:0000256" key="2">
    <source>
        <dbReference type="ARBA" id="ARBA00023295"/>
    </source>
</evidence>
<dbReference type="PANTHER" id="PTHR46017:SF2">
    <property type="entry name" value="MANNOSYLGLYCERATE HYDROLASE"/>
    <property type="match status" value="1"/>
</dbReference>
<gene>
    <name evidence="4" type="ORF">J2X21_003686</name>
</gene>
<dbReference type="SMART" id="SM00872">
    <property type="entry name" value="Alpha-mann_mid"/>
    <property type="match status" value="1"/>
</dbReference>
<dbReference type="Pfam" id="PF09261">
    <property type="entry name" value="Alpha-mann_mid"/>
    <property type="match status" value="1"/>
</dbReference>
<dbReference type="InterPro" id="IPR015341">
    <property type="entry name" value="Glyco_hydro_38_cen"/>
</dbReference>
<keyword evidence="2" id="KW-0326">Glycosidase</keyword>
<dbReference type="SUPFAM" id="SSF88713">
    <property type="entry name" value="Glycoside hydrolase/deacetylase"/>
    <property type="match status" value="1"/>
</dbReference>
<evidence type="ECO:0000256" key="1">
    <source>
        <dbReference type="ARBA" id="ARBA00022801"/>
    </source>
</evidence>
<proteinExistence type="predicted"/>
<dbReference type="Gene3D" id="2.70.98.30">
    <property type="entry name" value="Golgi alpha-mannosidase II, domain 4"/>
    <property type="match status" value="1"/>
</dbReference>
<feature type="domain" description="Glycoside hydrolase family 38 central" evidence="3">
    <location>
        <begin position="279"/>
        <end position="350"/>
    </location>
</feature>
<reference evidence="4 5" key="1">
    <citation type="submission" date="2023-07" db="EMBL/GenBank/DDBJ databases">
        <title>Sorghum-associated microbial communities from plants grown in Nebraska, USA.</title>
        <authorList>
            <person name="Schachtman D."/>
        </authorList>
    </citation>
    <scope>NUCLEOTIDE SEQUENCE [LARGE SCALE GENOMIC DNA]</scope>
    <source>
        <strain evidence="4 5">BE316</strain>
    </source>
</reference>
<name>A0ABU2ABF2_9BURK</name>
<dbReference type="Pfam" id="PF01074">
    <property type="entry name" value="Glyco_hydro_38N"/>
    <property type="match status" value="1"/>
</dbReference>
<dbReference type="EMBL" id="JAVDXV010000007">
    <property type="protein sequence ID" value="MDR7334530.1"/>
    <property type="molecule type" value="Genomic_DNA"/>
</dbReference>
<dbReference type="InterPro" id="IPR011330">
    <property type="entry name" value="Glyco_hydro/deAcase_b/a-brl"/>
</dbReference>
<dbReference type="InterPro" id="IPR000602">
    <property type="entry name" value="Glyco_hydro_38_N"/>
</dbReference>
<sequence>MTLPKPYQVSVVVQTHWDREWYYPQQTFASRLLAVMERVCDQLDDGRLQHFLFDGQVCALEDLLLEAEPDLAERVQAHARAGRIALGPWYVMADEFLVSGESLWRNLEIGLATAAQFGEPQRIGYLPDSFGHIAQMPQLLRHHGIGSSVTWRGIGLRHAEFRWVAPDGSVVDAVYLTQGYYQHPLNVTDWQGALTRYLEAIAPRSLTGALLLTQGGDHLAPVAQLAGRITQFNAAQDRYELVQHSLQQHLDALAAHDVERPSLQGELRDNTQSFVLPDVLSTRRYLKDLHQRAEDRLLGETEPLWAWLAGVQPPEHALLQSWKALIQQQAHDSICGCSADEVHDEMETRLVSLDQRLAALRARALHAAGLQSPLQHGGDGVSVFADDATFTLFNPLPLATEGWQAVELLLQGLQPAAVRLLDANGTPLPLHWLACEPARSLRSPLDDFPDPVVGHRLQLRVALPLQGLQAVALRLEACDPAAAGAATLAADTTKAIAGLHLDEDGDLHWQGRLQLLLHTELDAGDSYNFSPSAQPARQWHSRFRAISQRRSGPFTQLKLGYAFEQPQSLDEHRRGPSQTNVTTSGELTLWLTEGSPWVDAQLTHHSAAQDQRTRLVFAAGEMLTESAGDTAFHWTRRPVVKATYPAEPTPQRETPVVVNPSLSAVQAGSIAVVHRGLQEFEIVDGPHGSDALALTLQRAVGWLSRRDMVSRGAGAGPDLPTPGAQRGFDGATSFAFALDTAAPDALLQRALRLRRPLLVLPGHQPAAWREPLVLPSDRLVPSSLRRVDTELELRVWNPLNQALPGLLPGWTRIGADGDVQPHQIATYRRPA</sequence>
<dbReference type="Proteomes" id="UP001180825">
    <property type="component" value="Unassembled WGS sequence"/>
</dbReference>
<dbReference type="InterPro" id="IPR027291">
    <property type="entry name" value="Glyco_hydro_38_N_sf"/>
</dbReference>
<keyword evidence="5" id="KW-1185">Reference proteome</keyword>
<evidence type="ECO:0000313" key="4">
    <source>
        <dbReference type="EMBL" id="MDR7334530.1"/>
    </source>
</evidence>
<dbReference type="InterPro" id="IPR037094">
    <property type="entry name" value="Glyco_hydro_38_cen_sf"/>
</dbReference>
<dbReference type="Gene3D" id="1.20.1270.50">
    <property type="entry name" value="Glycoside hydrolase family 38, central domain"/>
    <property type="match status" value="1"/>
</dbReference>
<protein>
    <submittedName>
        <fullName evidence="4">PAS domain-containing protein</fullName>
    </submittedName>
</protein>
<accession>A0ABU2ABF2</accession>
<dbReference type="InterPro" id="IPR028995">
    <property type="entry name" value="Glyco_hydro_57/38_cen_sf"/>
</dbReference>
<dbReference type="PANTHER" id="PTHR46017">
    <property type="entry name" value="ALPHA-MANNOSIDASE 2C1"/>
    <property type="match status" value="1"/>
</dbReference>
<keyword evidence="1" id="KW-0378">Hydrolase</keyword>
<organism evidence="4 5">
    <name type="scientific">Roseateles asaccharophilus</name>
    <dbReference type="NCBI Taxonomy" id="582607"/>
    <lineage>
        <taxon>Bacteria</taxon>
        <taxon>Pseudomonadati</taxon>
        <taxon>Pseudomonadota</taxon>
        <taxon>Betaproteobacteria</taxon>
        <taxon>Burkholderiales</taxon>
        <taxon>Sphaerotilaceae</taxon>
        <taxon>Roseateles</taxon>
    </lineage>
</organism>
<comment type="caution">
    <text evidence="4">The sequence shown here is derived from an EMBL/GenBank/DDBJ whole genome shotgun (WGS) entry which is preliminary data.</text>
</comment>
<dbReference type="SUPFAM" id="SSF88688">
    <property type="entry name" value="Families 57/38 glycoside transferase middle domain"/>
    <property type="match status" value="1"/>
</dbReference>
<evidence type="ECO:0000259" key="3">
    <source>
        <dbReference type="SMART" id="SM00872"/>
    </source>
</evidence>